<dbReference type="AlphaFoldDB" id="A0A0C6FL86"/>
<evidence type="ECO:0000313" key="2">
    <source>
        <dbReference type="Proteomes" id="UP000061432"/>
    </source>
</evidence>
<protein>
    <submittedName>
        <fullName evidence="1">Uncharacterized protein</fullName>
    </submittedName>
</protein>
<keyword evidence="1" id="KW-0614">Plasmid</keyword>
<dbReference type="KEGG" id="maqu:Maq22A_1p34565"/>
<sequence length="83" mass="8569">MAHTVAVAAAGGVPPELRARLHARFPRSPLWAPPVEQAAEPAPLEVIREVLAKAQADGLSTLQQAGAVYAILVGRGLMDGGHA</sequence>
<evidence type="ECO:0000313" key="1">
    <source>
        <dbReference type="EMBL" id="BAQ49178.1"/>
    </source>
</evidence>
<gene>
    <name evidence="1" type="ORF">Maq22A_1p34565</name>
</gene>
<name>A0A0C6FL86_9HYPH</name>
<accession>A0A0C6FL86</accession>
<dbReference type="Proteomes" id="UP000061432">
    <property type="component" value="Plasmid pMaq22A_1p"/>
</dbReference>
<dbReference type="RefSeq" id="WP_060850300.1">
    <property type="nucleotide sequence ID" value="NZ_AP014705.1"/>
</dbReference>
<dbReference type="OrthoDB" id="7997178at2"/>
<reference evidence="2" key="2">
    <citation type="submission" date="2015-01" db="EMBL/GenBank/DDBJ databases">
        <title>Complete genome sequence of Methylobacterium aquaticum strain 22A.</title>
        <authorList>
            <person name="Tani A."/>
            <person name="Ogura Y."/>
            <person name="Hayashi T."/>
        </authorList>
    </citation>
    <scope>NUCLEOTIDE SEQUENCE [LARGE SCALE GENOMIC DNA]</scope>
    <source>
        <strain evidence="2">MA-22A</strain>
        <plasmid evidence="2">Plasmid pMaq22A_1p DNA</plasmid>
    </source>
</reference>
<geneLocation type="plasmid" evidence="2">
    <name>pMaq22A_1p DNA</name>
</geneLocation>
<dbReference type="PATRIC" id="fig|270351.10.peg.6225"/>
<dbReference type="EMBL" id="AP014705">
    <property type="protein sequence ID" value="BAQ49178.1"/>
    <property type="molecule type" value="Genomic_DNA"/>
</dbReference>
<proteinExistence type="predicted"/>
<reference evidence="1 2" key="1">
    <citation type="journal article" date="2015" name="Genome Announc.">
        <title>Complete Genome Sequence of Methylobacterium aquaticum Strain 22A, Isolated from Racomitrium japonicum Moss.</title>
        <authorList>
            <person name="Tani A."/>
            <person name="Ogura Y."/>
            <person name="Hayashi T."/>
            <person name="Kimbara K."/>
        </authorList>
    </citation>
    <scope>NUCLEOTIDE SEQUENCE [LARGE SCALE GENOMIC DNA]</scope>
    <source>
        <strain evidence="1 2">MA-22A</strain>
        <plasmid evidence="2">Plasmid pMaq22A_1p DNA</plasmid>
    </source>
</reference>
<organism evidence="1 2">
    <name type="scientific">Methylobacterium aquaticum</name>
    <dbReference type="NCBI Taxonomy" id="270351"/>
    <lineage>
        <taxon>Bacteria</taxon>
        <taxon>Pseudomonadati</taxon>
        <taxon>Pseudomonadota</taxon>
        <taxon>Alphaproteobacteria</taxon>
        <taxon>Hyphomicrobiales</taxon>
        <taxon>Methylobacteriaceae</taxon>
        <taxon>Methylobacterium</taxon>
    </lineage>
</organism>